<dbReference type="AlphaFoldDB" id="A0AAD6S3N6"/>
<dbReference type="Proteomes" id="UP001218188">
    <property type="component" value="Unassembled WGS sequence"/>
</dbReference>
<name>A0AAD6S3N6_9AGAR</name>
<protein>
    <submittedName>
        <fullName evidence="2">Uncharacterized protein</fullName>
    </submittedName>
</protein>
<dbReference type="InterPro" id="IPR023375">
    <property type="entry name" value="ADC_dom_sf"/>
</dbReference>
<feature type="chain" id="PRO_5042009893" evidence="1">
    <location>
        <begin position="19"/>
        <end position="266"/>
    </location>
</feature>
<dbReference type="Gene3D" id="2.40.400.10">
    <property type="entry name" value="Acetoacetate decarboxylase-like"/>
    <property type="match status" value="1"/>
</dbReference>
<sequence>MLLHYLLGLFLHIFLCCADSIPVAPAPWDLQVSEGYAFVLAPLVSTAFLPPGFANPLEAPELRPGIILPDIGLIIITRYSAAPVGPYDELIYIPGRWAYNLTDSGLRITQIYVSTNASVSNGRTNWNIPEHLADFDFTTSADGSTTVTVSPPGDASNPHFKARLSPTTAPIPIQINTAFTGDYLTLIQPSFAASATNSVEVGTDTWKQLLLNVQTDTLAATIISGALPGGKIGNGIGFPDIQPLLPVGARLSGTLVFPVPSIVPNM</sequence>
<evidence type="ECO:0000313" key="2">
    <source>
        <dbReference type="EMBL" id="KAJ7018342.1"/>
    </source>
</evidence>
<dbReference type="PANTHER" id="PTHR40518:SF1">
    <property type="entry name" value="ACETOACETATE DECARBOXYLASE"/>
    <property type="match status" value="1"/>
</dbReference>
<organism evidence="2 3">
    <name type="scientific">Mycena alexandri</name>
    <dbReference type="NCBI Taxonomy" id="1745969"/>
    <lineage>
        <taxon>Eukaryota</taxon>
        <taxon>Fungi</taxon>
        <taxon>Dikarya</taxon>
        <taxon>Basidiomycota</taxon>
        <taxon>Agaricomycotina</taxon>
        <taxon>Agaricomycetes</taxon>
        <taxon>Agaricomycetidae</taxon>
        <taxon>Agaricales</taxon>
        <taxon>Marasmiineae</taxon>
        <taxon>Mycenaceae</taxon>
        <taxon>Mycena</taxon>
    </lineage>
</organism>
<proteinExistence type="predicted"/>
<comment type="caution">
    <text evidence="2">The sequence shown here is derived from an EMBL/GenBank/DDBJ whole genome shotgun (WGS) entry which is preliminary data.</text>
</comment>
<dbReference type="PANTHER" id="PTHR40518">
    <property type="entry name" value="ACETOACETATE DECARBOXYLASE"/>
    <property type="match status" value="1"/>
</dbReference>
<reference evidence="2" key="1">
    <citation type="submission" date="2023-03" db="EMBL/GenBank/DDBJ databases">
        <title>Massive genome expansion in bonnet fungi (Mycena s.s.) driven by repeated elements and novel gene families across ecological guilds.</title>
        <authorList>
            <consortium name="Lawrence Berkeley National Laboratory"/>
            <person name="Harder C.B."/>
            <person name="Miyauchi S."/>
            <person name="Viragh M."/>
            <person name="Kuo A."/>
            <person name="Thoen E."/>
            <person name="Andreopoulos B."/>
            <person name="Lu D."/>
            <person name="Skrede I."/>
            <person name="Drula E."/>
            <person name="Henrissat B."/>
            <person name="Morin E."/>
            <person name="Kohler A."/>
            <person name="Barry K."/>
            <person name="LaButti K."/>
            <person name="Morin E."/>
            <person name="Salamov A."/>
            <person name="Lipzen A."/>
            <person name="Mereny Z."/>
            <person name="Hegedus B."/>
            <person name="Baldrian P."/>
            <person name="Stursova M."/>
            <person name="Weitz H."/>
            <person name="Taylor A."/>
            <person name="Grigoriev I.V."/>
            <person name="Nagy L.G."/>
            <person name="Martin F."/>
            <person name="Kauserud H."/>
        </authorList>
    </citation>
    <scope>NUCLEOTIDE SEQUENCE</scope>
    <source>
        <strain evidence="2">CBHHK200</strain>
    </source>
</reference>
<evidence type="ECO:0000313" key="3">
    <source>
        <dbReference type="Proteomes" id="UP001218188"/>
    </source>
</evidence>
<evidence type="ECO:0000256" key="1">
    <source>
        <dbReference type="SAM" id="SignalP"/>
    </source>
</evidence>
<gene>
    <name evidence="2" type="ORF">C8F04DRAFT_1151892</name>
</gene>
<keyword evidence="1" id="KW-0732">Signal</keyword>
<feature type="signal peptide" evidence="1">
    <location>
        <begin position="1"/>
        <end position="18"/>
    </location>
</feature>
<accession>A0AAD6S3N6</accession>
<keyword evidence="3" id="KW-1185">Reference proteome</keyword>
<dbReference type="EMBL" id="JARJCM010000344">
    <property type="protein sequence ID" value="KAJ7018342.1"/>
    <property type="molecule type" value="Genomic_DNA"/>
</dbReference>
<dbReference type="SUPFAM" id="SSF160104">
    <property type="entry name" value="Acetoacetate decarboxylase-like"/>
    <property type="match status" value="1"/>
</dbReference>